<proteinExistence type="predicted"/>
<evidence type="ECO:0000313" key="1">
    <source>
        <dbReference type="EMBL" id="CAJ0605400.1"/>
    </source>
</evidence>
<keyword evidence="2" id="KW-1185">Reference proteome</keyword>
<dbReference type="Proteomes" id="UP001176961">
    <property type="component" value="Unassembled WGS sequence"/>
</dbReference>
<protein>
    <submittedName>
        <fullName evidence="1">Uncharacterized protein</fullName>
    </submittedName>
</protein>
<organism evidence="1 2">
    <name type="scientific">Cylicocyclus nassatus</name>
    <name type="common">Nematode worm</name>
    <dbReference type="NCBI Taxonomy" id="53992"/>
    <lineage>
        <taxon>Eukaryota</taxon>
        <taxon>Metazoa</taxon>
        <taxon>Ecdysozoa</taxon>
        <taxon>Nematoda</taxon>
        <taxon>Chromadorea</taxon>
        <taxon>Rhabditida</taxon>
        <taxon>Rhabditina</taxon>
        <taxon>Rhabditomorpha</taxon>
        <taxon>Strongyloidea</taxon>
        <taxon>Strongylidae</taxon>
        <taxon>Cylicocyclus</taxon>
    </lineage>
</organism>
<gene>
    <name evidence="1" type="ORF">CYNAS_LOCUS17383</name>
</gene>
<reference evidence="1" key="1">
    <citation type="submission" date="2023-07" db="EMBL/GenBank/DDBJ databases">
        <authorList>
            <consortium name="CYATHOMIX"/>
        </authorList>
    </citation>
    <scope>NUCLEOTIDE SEQUENCE</scope>
    <source>
        <strain evidence="1">N/A</strain>
    </source>
</reference>
<accession>A0AA36H7V6</accession>
<sequence length="232" mass="27062">MTTQVLLQNTALRDFAPGNFQCDRLKTDCLTRPNSNGYCYIYRQKCNKDEDVEARLESSLYGDLSKNCPRWKRKCSERGPADTSCIRFSEKCAWLNMTTESDYKYDGSSSSEEKRYDLREKQKMEKMCSKWERKCIEKWPNLDHYSCRMLNKKCRTHNPIIQPITGLKPDYASEVTESVAVQDREKLMGQCQRWKKTCARKYPRHSSCRHRRFSAFRAGTSSALRAGAPTPT</sequence>
<dbReference type="AlphaFoldDB" id="A0AA36H7V6"/>
<name>A0AA36H7V6_CYLNA</name>
<dbReference type="EMBL" id="CATQJL010000316">
    <property type="protein sequence ID" value="CAJ0605400.1"/>
    <property type="molecule type" value="Genomic_DNA"/>
</dbReference>
<comment type="caution">
    <text evidence="1">The sequence shown here is derived from an EMBL/GenBank/DDBJ whole genome shotgun (WGS) entry which is preliminary data.</text>
</comment>
<evidence type="ECO:0000313" key="2">
    <source>
        <dbReference type="Proteomes" id="UP001176961"/>
    </source>
</evidence>